<dbReference type="SUPFAM" id="SSF56300">
    <property type="entry name" value="Metallo-dependent phosphatases"/>
    <property type="match status" value="1"/>
</dbReference>
<name>A0ABQ6H6A1_9GAMM</name>
<comment type="caution">
    <text evidence="7">The sequence shown here is derived from an EMBL/GenBank/DDBJ whole genome shotgun (WGS) entry which is preliminary data.</text>
</comment>
<dbReference type="RefSeq" id="WP_284208377.1">
    <property type="nucleotide sequence ID" value="NZ_BSSU01000012.1"/>
</dbReference>
<dbReference type="InterPro" id="IPR043461">
    <property type="entry name" value="LpxH-like"/>
</dbReference>
<evidence type="ECO:0000313" key="8">
    <source>
        <dbReference type="Proteomes" id="UP001157133"/>
    </source>
</evidence>
<proteinExistence type="predicted"/>
<dbReference type="EMBL" id="BSSU01000012">
    <property type="protein sequence ID" value="GLX82984.1"/>
    <property type="molecule type" value="Genomic_DNA"/>
</dbReference>
<sequence>MAKTSYKTVWLSDIHLGSKDCKADYLLSFLKHSNIEKLYLVGDIVDMWAMSKSFRWPQTHNDVLHQLLKLSKSGTQVIYLPGNHDAPLQQYHGLQFGEIEVAREISHITAKGQKLLVLHGDQFDSQLALGKLTTKLGDFGYDLLLFLDRCYHKVQGNHAMRYWSLARYIKSHVKGAQKAIERYREVCCRAARERGFDGVVCGHIHHPEISEHEGTLYFNDGDWVESCSALVEDKQGEIKLVYWPFTDIHVEPPSLGEIINNNSKVA</sequence>
<evidence type="ECO:0000256" key="5">
    <source>
        <dbReference type="ARBA" id="ARBA00023211"/>
    </source>
</evidence>
<dbReference type="InterPro" id="IPR029052">
    <property type="entry name" value="Metallo-depent_PP-like"/>
</dbReference>
<evidence type="ECO:0000256" key="3">
    <source>
        <dbReference type="ARBA" id="ARBA00022723"/>
    </source>
</evidence>
<organism evidence="7 8">
    <name type="scientific">Thalassotalea eurytherma</name>
    <dbReference type="NCBI Taxonomy" id="1144278"/>
    <lineage>
        <taxon>Bacteria</taxon>
        <taxon>Pseudomonadati</taxon>
        <taxon>Pseudomonadota</taxon>
        <taxon>Gammaproteobacteria</taxon>
        <taxon>Alteromonadales</taxon>
        <taxon>Colwelliaceae</taxon>
        <taxon>Thalassotalea</taxon>
    </lineage>
</organism>
<protein>
    <submittedName>
        <fullName evidence="7">UDP-2,3-diacylglucosamine hydrolase</fullName>
    </submittedName>
</protein>
<accession>A0ABQ6H6A1</accession>
<dbReference type="Pfam" id="PF00149">
    <property type="entry name" value="Metallophos"/>
    <property type="match status" value="1"/>
</dbReference>
<gene>
    <name evidence="7" type="ORF">theurythT_24360</name>
</gene>
<evidence type="ECO:0000259" key="6">
    <source>
        <dbReference type="Pfam" id="PF00149"/>
    </source>
</evidence>
<dbReference type="PANTHER" id="PTHR34990:SF2">
    <property type="entry name" value="BLL8164 PROTEIN"/>
    <property type="match status" value="1"/>
</dbReference>
<feature type="domain" description="Calcineurin-like phosphoesterase" evidence="6">
    <location>
        <begin position="7"/>
        <end position="207"/>
    </location>
</feature>
<keyword evidence="3" id="KW-0479">Metal-binding</keyword>
<evidence type="ECO:0000256" key="4">
    <source>
        <dbReference type="ARBA" id="ARBA00023136"/>
    </source>
</evidence>
<dbReference type="InterPro" id="IPR004843">
    <property type="entry name" value="Calcineurin-like_PHP"/>
</dbReference>
<evidence type="ECO:0000256" key="2">
    <source>
        <dbReference type="ARBA" id="ARBA00022519"/>
    </source>
</evidence>
<keyword evidence="7" id="KW-0378">Hydrolase</keyword>
<dbReference type="Proteomes" id="UP001157133">
    <property type="component" value="Unassembled WGS sequence"/>
</dbReference>
<dbReference type="Gene3D" id="3.60.21.10">
    <property type="match status" value="1"/>
</dbReference>
<evidence type="ECO:0000256" key="1">
    <source>
        <dbReference type="ARBA" id="ARBA00022475"/>
    </source>
</evidence>
<dbReference type="CDD" id="cd07398">
    <property type="entry name" value="MPP_YbbF-LpxH"/>
    <property type="match status" value="1"/>
</dbReference>
<evidence type="ECO:0000313" key="7">
    <source>
        <dbReference type="EMBL" id="GLX82984.1"/>
    </source>
</evidence>
<keyword evidence="8" id="KW-1185">Reference proteome</keyword>
<dbReference type="GO" id="GO:0016787">
    <property type="term" value="F:hydrolase activity"/>
    <property type="evidence" value="ECO:0007669"/>
    <property type="project" value="UniProtKB-KW"/>
</dbReference>
<keyword evidence="4" id="KW-0472">Membrane</keyword>
<reference evidence="7 8" key="1">
    <citation type="submission" date="2023-03" db="EMBL/GenBank/DDBJ databases">
        <title>Draft genome sequence of Thalassotalea eurytherma JCM 18482T.</title>
        <authorList>
            <person name="Sawabe T."/>
        </authorList>
    </citation>
    <scope>NUCLEOTIDE SEQUENCE [LARGE SCALE GENOMIC DNA]</scope>
    <source>
        <strain evidence="7 8">JCM 18482</strain>
    </source>
</reference>
<keyword evidence="5" id="KW-0464">Manganese</keyword>
<keyword evidence="1" id="KW-1003">Cell membrane</keyword>
<keyword evidence="2" id="KW-0997">Cell inner membrane</keyword>
<dbReference type="PANTHER" id="PTHR34990">
    <property type="entry name" value="UDP-2,3-DIACYLGLUCOSAMINE HYDROLASE-RELATED"/>
    <property type="match status" value="1"/>
</dbReference>